<evidence type="ECO:0000313" key="3">
    <source>
        <dbReference type="EMBL" id="NQE33121.1"/>
    </source>
</evidence>
<gene>
    <name evidence="3" type="primary">ubiG_1</name>
    <name evidence="3" type="ORF">E5S67_00838</name>
</gene>
<keyword evidence="4" id="KW-1185">Reference proteome</keyword>
<keyword evidence="3" id="KW-0830">Ubiquinone</keyword>
<feature type="domain" description="DUF4214" evidence="2">
    <location>
        <begin position="21"/>
        <end position="74"/>
    </location>
</feature>
<proteinExistence type="predicted"/>
<dbReference type="GO" id="GO:0032259">
    <property type="term" value="P:methylation"/>
    <property type="evidence" value="ECO:0007669"/>
    <property type="project" value="UniProtKB-KW"/>
</dbReference>
<dbReference type="Gene3D" id="3.40.50.150">
    <property type="entry name" value="Vaccinia Virus protein VP39"/>
    <property type="match status" value="1"/>
</dbReference>
<evidence type="ECO:0000259" key="2">
    <source>
        <dbReference type="Pfam" id="PF13946"/>
    </source>
</evidence>
<reference evidence="3 4" key="1">
    <citation type="journal article" date="2020" name="Sci. Rep.">
        <title>A novel cyanobacterial geosmin producer, revising GeoA distribution and dispersion patterns in Bacteria.</title>
        <authorList>
            <person name="Churro C."/>
            <person name="Semedo-Aguiar A.P."/>
            <person name="Silva A.D."/>
            <person name="Pereira-Leal J.B."/>
            <person name="Leite R.B."/>
        </authorList>
    </citation>
    <scope>NUCLEOTIDE SEQUENCE [LARGE SCALE GENOMIC DNA]</scope>
    <source>
        <strain evidence="3 4">IPMA8</strain>
    </source>
</reference>
<dbReference type="EMBL" id="SRRZ01000010">
    <property type="protein sequence ID" value="NQE33121.1"/>
    <property type="molecule type" value="Genomic_DNA"/>
</dbReference>
<protein>
    <submittedName>
        <fullName evidence="3">Ubiquinone biosynthesis O-methyltransferase</fullName>
        <ecNumber evidence="3">2.1.1.222</ecNumber>
    </submittedName>
</protein>
<dbReference type="GO" id="GO:0102208">
    <property type="term" value="F:2-polyprenyl-6-hydroxyphenol methylase activity"/>
    <property type="evidence" value="ECO:0007669"/>
    <property type="project" value="UniProtKB-EC"/>
</dbReference>
<evidence type="ECO:0000259" key="1">
    <source>
        <dbReference type="Pfam" id="PF08241"/>
    </source>
</evidence>
<dbReference type="CDD" id="cd02440">
    <property type="entry name" value="AdoMet_MTases"/>
    <property type="match status" value="1"/>
</dbReference>
<keyword evidence="3" id="KW-0489">Methyltransferase</keyword>
<dbReference type="SUPFAM" id="SSF53335">
    <property type="entry name" value="S-adenosyl-L-methionine-dependent methyltransferases"/>
    <property type="match status" value="1"/>
</dbReference>
<comment type="caution">
    <text evidence="3">The sequence shown here is derived from an EMBL/GenBank/DDBJ whole genome shotgun (WGS) entry which is preliminary data.</text>
</comment>
<organism evidence="3 4">
    <name type="scientific">Microcoleus asticus IPMA8</name>
    <dbReference type="NCBI Taxonomy" id="2563858"/>
    <lineage>
        <taxon>Bacteria</taxon>
        <taxon>Bacillati</taxon>
        <taxon>Cyanobacteriota</taxon>
        <taxon>Cyanophyceae</taxon>
        <taxon>Oscillatoriophycideae</taxon>
        <taxon>Oscillatoriales</taxon>
        <taxon>Microcoleaceae</taxon>
        <taxon>Microcoleus</taxon>
        <taxon>Microcoleus asticus</taxon>
    </lineage>
</organism>
<accession>A0ABX2CRW2</accession>
<sequence length="307" mass="35364">MTPEEAQRLESSIQKTLSTHAKTDKSFLWMAYWVIFDREADPDGLEGWLNDIKGGLNRADVIKKMVESEEFQRRLPGGGDGNQSLHRLHSARMKMVKTLLPSAKVVLDLGGYSASDQKGALLQLGYSNLPEKLYILDFHPDQMMFPGPEWPKHINHQGCEIEYVYGSMNDLDSFDENFFDLIWSGESIEHITPEEAEAVFDRAYKLLKPGGKLALDTPNRRATKLQCPDTYIHPEHKIEYYWEDLCKLLEKHNFKIIETKGIIDLSTAIEKSSMEHFNHEFMNSQLINDNPDKSYCFYICCMRAEDC</sequence>
<dbReference type="InterPro" id="IPR013216">
    <property type="entry name" value="Methyltransf_11"/>
</dbReference>
<dbReference type="Proteomes" id="UP000702425">
    <property type="component" value="Unassembled WGS sequence"/>
</dbReference>
<dbReference type="EC" id="2.1.1.222" evidence="3"/>
<name>A0ABX2CRW2_9CYAN</name>
<feature type="domain" description="Methyltransferase type 11" evidence="1">
    <location>
        <begin position="152"/>
        <end position="214"/>
    </location>
</feature>
<keyword evidence="3" id="KW-0808">Transferase</keyword>
<dbReference type="Pfam" id="PF08241">
    <property type="entry name" value="Methyltransf_11"/>
    <property type="match status" value="1"/>
</dbReference>
<evidence type="ECO:0000313" key="4">
    <source>
        <dbReference type="Proteomes" id="UP000702425"/>
    </source>
</evidence>
<dbReference type="Pfam" id="PF13946">
    <property type="entry name" value="DUF4214"/>
    <property type="match status" value="1"/>
</dbReference>
<dbReference type="RefSeq" id="WP_172185803.1">
    <property type="nucleotide sequence ID" value="NZ_CAWPPK010000002.1"/>
</dbReference>
<dbReference type="InterPro" id="IPR029063">
    <property type="entry name" value="SAM-dependent_MTases_sf"/>
</dbReference>
<dbReference type="InterPro" id="IPR025282">
    <property type="entry name" value="DUF4214"/>
</dbReference>